<keyword evidence="7 10" id="KW-0407">Ion channel</keyword>
<keyword evidence="5" id="KW-0406">Ion transport</keyword>
<dbReference type="InParanoid" id="A0A5Q0BIX0"/>
<evidence type="ECO:0000256" key="6">
    <source>
        <dbReference type="ARBA" id="ARBA00023136"/>
    </source>
</evidence>
<evidence type="ECO:0000256" key="1">
    <source>
        <dbReference type="ARBA" id="ARBA00004141"/>
    </source>
</evidence>
<evidence type="ECO:0000313" key="11">
    <source>
        <dbReference type="Proteomes" id="UP000325755"/>
    </source>
</evidence>
<feature type="transmembrane region" description="Helical" evidence="8">
    <location>
        <begin position="77"/>
        <end position="101"/>
    </location>
</feature>
<keyword evidence="11" id="KW-1185">Reference proteome</keyword>
<dbReference type="PANTHER" id="PTHR11537:SF252">
    <property type="entry name" value="POTASSIUM VOLTAGE-GATED CHANNEL PROTEIN SHAW"/>
    <property type="match status" value="1"/>
</dbReference>
<dbReference type="EMBL" id="CP044205">
    <property type="protein sequence ID" value="QFY43825.1"/>
    <property type="molecule type" value="Genomic_DNA"/>
</dbReference>
<dbReference type="GO" id="GO:0001508">
    <property type="term" value="P:action potential"/>
    <property type="evidence" value="ECO:0007669"/>
    <property type="project" value="TreeGrafter"/>
</dbReference>
<accession>A0A5Q0BIX0</accession>
<evidence type="ECO:0000256" key="4">
    <source>
        <dbReference type="ARBA" id="ARBA00022989"/>
    </source>
</evidence>
<proteinExistence type="predicted"/>
<dbReference type="SUPFAM" id="SSF81324">
    <property type="entry name" value="Voltage-gated potassium channels"/>
    <property type="match status" value="1"/>
</dbReference>
<evidence type="ECO:0000259" key="9">
    <source>
        <dbReference type="Pfam" id="PF07885"/>
    </source>
</evidence>
<keyword evidence="3 8" id="KW-0812">Transmembrane</keyword>
<dbReference type="InterPro" id="IPR013099">
    <property type="entry name" value="K_chnl_dom"/>
</dbReference>
<evidence type="ECO:0000256" key="7">
    <source>
        <dbReference type="ARBA" id="ARBA00023303"/>
    </source>
</evidence>
<dbReference type="PANTHER" id="PTHR11537">
    <property type="entry name" value="VOLTAGE-GATED POTASSIUM CHANNEL"/>
    <property type="match status" value="1"/>
</dbReference>
<feature type="domain" description="Potassium channel" evidence="9">
    <location>
        <begin position="45"/>
        <end position="103"/>
    </location>
</feature>
<feature type="transmembrane region" description="Helical" evidence="8">
    <location>
        <begin position="25"/>
        <end position="46"/>
    </location>
</feature>
<dbReference type="Proteomes" id="UP000325755">
    <property type="component" value="Chromosome"/>
</dbReference>
<dbReference type="Pfam" id="PF07885">
    <property type="entry name" value="Ion_trans_2"/>
    <property type="match status" value="1"/>
</dbReference>
<protein>
    <submittedName>
        <fullName evidence="10">Two pore domain potassium channel family protein</fullName>
    </submittedName>
</protein>
<reference evidence="10 11" key="1">
    <citation type="submission" date="2019-09" db="EMBL/GenBank/DDBJ databases">
        <title>Ecophysiology of the spiral-shaped methanotroph Methylospira mobilis as revealed by the complete genome sequence.</title>
        <authorList>
            <person name="Oshkin I.Y."/>
            <person name="Dedysh S.N."/>
            <person name="Miroshnikov K."/>
            <person name="Danilova O.V."/>
            <person name="Hakobyan A."/>
            <person name="Liesack W."/>
        </authorList>
    </citation>
    <scope>NUCLEOTIDE SEQUENCE [LARGE SCALE GENOMIC DNA]</scope>
    <source>
        <strain evidence="10 11">Shm1</strain>
    </source>
</reference>
<gene>
    <name evidence="10" type="ORF">F6R98_15290</name>
</gene>
<dbReference type="OrthoDB" id="9813518at2"/>
<dbReference type="InterPro" id="IPR028325">
    <property type="entry name" value="VG_K_chnl"/>
</dbReference>
<dbReference type="Gene3D" id="1.10.287.70">
    <property type="match status" value="1"/>
</dbReference>
<dbReference type="KEGG" id="mmob:F6R98_15290"/>
<evidence type="ECO:0000313" key="10">
    <source>
        <dbReference type="EMBL" id="QFY43825.1"/>
    </source>
</evidence>
<dbReference type="AlphaFoldDB" id="A0A5Q0BIX0"/>
<evidence type="ECO:0000256" key="8">
    <source>
        <dbReference type="SAM" id="Phobius"/>
    </source>
</evidence>
<organism evidence="10 11">
    <name type="scientific">Candidatus Methylospira mobilis</name>
    <dbReference type="NCBI Taxonomy" id="1808979"/>
    <lineage>
        <taxon>Bacteria</taxon>
        <taxon>Pseudomonadati</taxon>
        <taxon>Pseudomonadota</taxon>
        <taxon>Gammaproteobacteria</taxon>
        <taxon>Methylococcales</taxon>
        <taxon>Methylococcaceae</taxon>
        <taxon>Candidatus Methylospira</taxon>
    </lineage>
</organism>
<evidence type="ECO:0000256" key="5">
    <source>
        <dbReference type="ARBA" id="ARBA00023065"/>
    </source>
</evidence>
<comment type="subcellular location">
    <subcellularLocation>
        <location evidence="1">Membrane</location>
        <topology evidence="1">Multi-pass membrane protein</topology>
    </subcellularLocation>
</comment>
<dbReference type="GO" id="GO:0008076">
    <property type="term" value="C:voltage-gated potassium channel complex"/>
    <property type="evidence" value="ECO:0007669"/>
    <property type="project" value="InterPro"/>
</dbReference>
<keyword evidence="6 8" id="KW-0472">Membrane</keyword>
<dbReference type="RefSeq" id="WP_153249801.1">
    <property type="nucleotide sequence ID" value="NZ_CP044205.1"/>
</dbReference>
<name>A0A5Q0BIX0_9GAMM</name>
<keyword evidence="4 8" id="KW-1133">Transmembrane helix</keyword>
<evidence type="ECO:0000256" key="3">
    <source>
        <dbReference type="ARBA" id="ARBA00022692"/>
    </source>
</evidence>
<sequence length="146" mass="16019">MNALSECRNAIAWISGFKVKRKKDLMHLLLLALMASVGTGVILSVIDPAIHNPFDGIWAAWGTMTHVGFGDVVPTSFFGRLLTGLLILVGIILFALFTAIISAELIGRDVHTLGNDVGRVEGAENQILHEIKRLHERLNELEKKLP</sequence>
<evidence type="ECO:0000256" key="2">
    <source>
        <dbReference type="ARBA" id="ARBA00022448"/>
    </source>
</evidence>
<keyword evidence="2" id="KW-0813">Transport</keyword>
<dbReference type="GO" id="GO:0005251">
    <property type="term" value="F:delayed rectifier potassium channel activity"/>
    <property type="evidence" value="ECO:0007669"/>
    <property type="project" value="TreeGrafter"/>
</dbReference>